<dbReference type="InterPro" id="IPR003593">
    <property type="entry name" value="AAA+_ATPase"/>
</dbReference>
<dbReference type="PIRSF" id="PIRSF039117">
    <property type="entry name" value="KaiC"/>
    <property type="match status" value="1"/>
</dbReference>
<sequence length="550" mass="62666">MNINKVNTGVKGLNDILNGGYLKNKPTLLKGSPGTGKTIFTLFFTYEQLKSNNSVIYVTCEESPEQIISHMDGFNIEIKKFLQEGKLLILDFTPILIDEVAGEFDINALLLRIEQAQQKIKADTLIIDSLQSILLGIKNYDPNYELLRLFQWGRQKNLTILTTIAENQTILQTNLYDEYVVDCAIELKQKVKNDLMTRYLRIIKNRGSSHGTNEYPFSITGNGISLLPITNTKLDTIASSEYLSTGIKSLDKMLGDKGYPIGSQGIITGRSGTAKTLFAASFAQSAVRQGKKVLFISFEETPSDLIHHAKSINIDLMKCITQKKLQINSRRSVEMGLEDHIISIINLTEQKQFDVLILDPLSSLLDLGNQTEVKRLFIRFVSYMKSHNKTLLFTELIPDYLEEKSELGLSSLTEIWIRLTNTQSNGEFNRLIHIAKARGIKTSNQIKEFYVTDKGIRIEEPYIGDNQMVFGSQKSACILREKQEYHLRKQEIKRIEREIQVLEEELLAQQKIQEIGYLAKRNALMSKKNKLLAQEQEIITRMESNKLLRE</sequence>
<gene>
    <name evidence="1" type="ORF">C3928_05725</name>
</gene>
<dbReference type="InterPro" id="IPR051347">
    <property type="entry name" value="Circadian_clock_KaiC-rel"/>
</dbReference>
<comment type="caution">
    <text evidence="1">The sequence shown here is derived from an EMBL/GenBank/DDBJ whole genome shotgun (WGS) entry which is preliminary data.</text>
</comment>
<dbReference type="PANTHER" id="PTHR42926">
    <property type="match status" value="1"/>
</dbReference>
<dbReference type="PANTHER" id="PTHR42926:SF1">
    <property type="entry name" value="CIRCADIAN CLOCK OSCILLATOR PROTEIN KAIC 1"/>
    <property type="match status" value="1"/>
</dbReference>
<reference evidence="1 2" key="1">
    <citation type="submission" date="2018-02" db="EMBL/GenBank/DDBJ databases">
        <title>Draft genome sequences of four Legionella pneumophila clinical strains isolated in Ontario.</title>
        <authorList>
            <person name="Fortuna A."/>
            <person name="Ramnarine R."/>
            <person name="Li A."/>
            <person name="Frantz C."/>
            <person name="Mallo G."/>
        </authorList>
    </citation>
    <scope>NUCLEOTIDE SEQUENCE [LARGE SCALE GENOMIC DNA]</scope>
    <source>
        <strain evidence="1 2">LG61</strain>
    </source>
</reference>
<dbReference type="InterPro" id="IPR014774">
    <property type="entry name" value="KaiC-like_dom"/>
</dbReference>
<dbReference type="AlphaFoldDB" id="A0A2S6F288"/>
<dbReference type="SMART" id="SM00382">
    <property type="entry name" value="AAA"/>
    <property type="match status" value="2"/>
</dbReference>
<dbReference type="Proteomes" id="UP000239239">
    <property type="component" value="Unassembled WGS sequence"/>
</dbReference>
<dbReference type="NCBIfam" id="NF006799">
    <property type="entry name" value="PRK09302.1"/>
    <property type="match status" value="1"/>
</dbReference>
<dbReference type="PROSITE" id="PS51146">
    <property type="entry name" value="KAIC"/>
    <property type="match status" value="2"/>
</dbReference>
<evidence type="ECO:0000313" key="2">
    <source>
        <dbReference type="Proteomes" id="UP000239239"/>
    </source>
</evidence>
<dbReference type="OrthoDB" id="9783783at2"/>
<dbReference type="PRINTS" id="PR01874">
    <property type="entry name" value="DNAREPAIRADA"/>
</dbReference>
<dbReference type="InterPro" id="IPR030665">
    <property type="entry name" value="KaiC"/>
</dbReference>
<dbReference type="InterPro" id="IPR027417">
    <property type="entry name" value="P-loop_NTPase"/>
</dbReference>
<protein>
    <submittedName>
        <fullName evidence="1">Circadian clock protein KaiC</fullName>
    </submittedName>
</protein>
<proteinExistence type="predicted"/>
<name>A0A2S6F288_LEGPN</name>
<accession>A0A2S6F288</accession>
<dbReference type="GO" id="GO:0005524">
    <property type="term" value="F:ATP binding"/>
    <property type="evidence" value="ECO:0007669"/>
    <property type="project" value="InterPro"/>
</dbReference>
<organism evidence="1 2">
    <name type="scientific">Legionella pneumophila</name>
    <dbReference type="NCBI Taxonomy" id="446"/>
    <lineage>
        <taxon>Bacteria</taxon>
        <taxon>Pseudomonadati</taxon>
        <taxon>Pseudomonadota</taxon>
        <taxon>Gammaproteobacteria</taxon>
        <taxon>Legionellales</taxon>
        <taxon>Legionellaceae</taxon>
        <taxon>Legionella</taxon>
    </lineage>
</organism>
<dbReference type="Pfam" id="PF06745">
    <property type="entry name" value="ATPase"/>
    <property type="match status" value="2"/>
</dbReference>
<dbReference type="RefSeq" id="WP_027227698.1">
    <property type="nucleotide sequence ID" value="NZ_CP017601.1"/>
</dbReference>
<evidence type="ECO:0000313" key="1">
    <source>
        <dbReference type="EMBL" id="PPK31531.1"/>
    </source>
</evidence>
<dbReference type="SUPFAM" id="SSF52540">
    <property type="entry name" value="P-loop containing nucleoside triphosphate hydrolases"/>
    <property type="match status" value="2"/>
</dbReference>
<dbReference type="EMBL" id="PQWY01000010">
    <property type="protein sequence ID" value="PPK31531.1"/>
    <property type="molecule type" value="Genomic_DNA"/>
</dbReference>
<dbReference type="Gene3D" id="3.40.50.300">
    <property type="entry name" value="P-loop containing nucleotide triphosphate hydrolases"/>
    <property type="match status" value="2"/>
</dbReference>
<dbReference type="InterPro" id="IPR010624">
    <property type="entry name" value="KaiC_dom"/>
</dbReference>